<feature type="compositionally biased region" description="Basic residues" evidence="1">
    <location>
        <begin position="1"/>
        <end position="10"/>
    </location>
</feature>
<feature type="region of interest" description="Disordered" evidence="1">
    <location>
        <begin position="120"/>
        <end position="168"/>
    </location>
</feature>
<dbReference type="EMBL" id="KL197711">
    <property type="protein sequence ID" value="KDQ62229.1"/>
    <property type="molecule type" value="Genomic_DNA"/>
</dbReference>
<accession>A0A067Q5G8</accession>
<keyword evidence="3" id="KW-1185">Reference proteome</keyword>
<feature type="compositionally biased region" description="Basic and acidic residues" evidence="1">
    <location>
        <begin position="121"/>
        <end position="152"/>
    </location>
</feature>
<dbReference type="Proteomes" id="UP000027265">
    <property type="component" value="Unassembled WGS sequence"/>
</dbReference>
<organism evidence="2 3">
    <name type="scientific">Jaapia argillacea MUCL 33604</name>
    <dbReference type="NCBI Taxonomy" id="933084"/>
    <lineage>
        <taxon>Eukaryota</taxon>
        <taxon>Fungi</taxon>
        <taxon>Dikarya</taxon>
        <taxon>Basidiomycota</taxon>
        <taxon>Agaricomycotina</taxon>
        <taxon>Agaricomycetes</taxon>
        <taxon>Agaricomycetidae</taxon>
        <taxon>Jaapiales</taxon>
        <taxon>Jaapiaceae</taxon>
        <taxon>Jaapia</taxon>
    </lineage>
</organism>
<feature type="compositionally biased region" description="Basic and acidic residues" evidence="1">
    <location>
        <begin position="240"/>
        <end position="252"/>
    </location>
</feature>
<feature type="region of interest" description="Disordered" evidence="1">
    <location>
        <begin position="1"/>
        <end position="80"/>
    </location>
</feature>
<feature type="compositionally biased region" description="Polar residues" evidence="1">
    <location>
        <begin position="322"/>
        <end position="331"/>
    </location>
</feature>
<sequence>MTSHKHRATSRAKIDIPLSDDILSDPTPSSKKRKSAMTPKAMKVMKKNHSGRIDDSGGPAKVMKENSTPPPPDDGEPCDILEEILDASGPSDRWYSTWSGDRHPVERLGLKKKFMADISAEAEHKRNEKAAQQEEKTAKKINKEQKEAEGAKKLAMMEAKRDQEDADEKQYIQGGALCHYHAPENMVADKDSAVEVIDQSGSSGSEYHAGTPHHDGEGSDLSDIKFEDGLGAAKKQKLTATEKKHLRMKELRASITDDPPLTAVAPKSNPKKTKATSSNKAKLGTAFDPAWQQTFFAQDISDGSSEEIPAEAPSVISRHSSKASSQTSSNWKLDLLSAPKPDLPKSNAMQQKPKQPLKRSASLDSIEEIAGLRDEDVTIKRENIMKVGSGSRKQIVEVIVKEEAKPKPTRKAKTPVPPSKSLAISALPMDIQTVFYSQLCLTLIKFYGAEEDPFDLDHREELFLKVLKRVLGMIFPGKHIDVARSGGPDNRRINAICRQALSEWHQSFHTNANKSVRRRITDCTRTMEEIETLIADALEDDREAFLGDVDPEDLARAWCSRYILETMASHMQFTKGSLLPKNSVLPLGALALSIVAVQCAFTMYESGTFVPTDEFSDKNVGDLTREYTTKHLRGLIEKLSRFKGLLAKVATYAPGTKSKGCM</sequence>
<evidence type="ECO:0000313" key="2">
    <source>
        <dbReference type="EMBL" id="KDQ62229.1"/>
    </source>
</evidence>
<dbReference type="AlphaFoldDB" id="A0A067Q5G8"/>
<proteinExistence type="predicted"/>
<dbReference type="HOGENOM" id="CLU_401176_0_0_1"/>
<dbReference type="OrthoDB" id="3181351at2759"/>
<feature type="region of interest" description="Disordered" evidence="1">
    <location>
        <begin position="189"/>
        <end position="284"/>
    </location>
</feature>
<evidence type="ECO:0000256" key="1">
    <source>
        <dbReference type="SAM" id="MobiDB-lite"/>
    </source>
</evidence>
<reference evidence="3" key="1">
    <citation type="journal article" date="2014" name="Proc. Natl. Acad. Sci. U.S.A.">
        <title>Extensive sampling of basidiomycete genomes demonstrates inadequacy of the white-rot/brown-rot paradigm for wood decay fungi.</title>
        <authorList>
            <person name="Riley R."/>
            <person name="Salamov A.A."/>
            <person name="Brown D.W."/>
            <person name="Nagy L.G."/>
            <person name="Floudas D."/>
            <person name="Held B.W."/>
            <person name="Levasseur A."/>
            <person name="Lombard V."/>
            <person name="Morin E."/>
            <person name="Otillar R."/>
            <person name="Lindquist E.A."/>
            <person name="Sun H."/>
            <person name="LaButti K.M."/>
            <person name="Schmutz J."/>
            <person name="Jabbour D."/>
            <person name="Luo H."/>
            <person name="Baker S.E."/>
            <person name="Pisabarro A.G."/>
            <person name="Walton J.D."/>
            <person name="Blanchette R.A."/>
            <person name="Henrissat B."/>
            <person name="Martin F."/>
            <person name="Cullen D."/>
            <person name="Hibbett D.S."/>
            <person name="Grigoriev I.V."/>
        </authorList>
    </citation>
    <scope>NUCLEOTIDE SEQUENCE [LARGE SCALE GENOMIC DNA]</scope>
    <source>
        <strain evidence="3">MUCL 33604</strain>
    </source>
</reference>
<feature type="region of interest" description="Disordered" evidence="1">
    <location>
        <begin position="298"/>
        <end position="361"/>
    </location>
</feature>
<dbReference type="InParanoid" id="A0A067Q5G8"/>
<dbReference type="STRING" id="933084.A0A067Q5G8"/>
<gene>
    <name evidence="2" type="ORF">JAAARDRAFT_189575</name>
</gene>
<evidence type="ECO:0000313" key="3">
    <source>
        <dbReference type="Proteomes" id="UP000027265"/>
    </source>
</evidence>
<feature type="compositionally biased region" description="Low complexity" evidence="1">
    <location>
        <begin position="15"/>
        <end position="26"/>
    </location>
</feature>
<protein>
    <submittedName>
        <fullName evidence="2">Uncharacterized protein</fullName>
    </submittedName>
</protein>
<feature type="compositionally biased region" description="Basic and acidic residues" evidence="1">
    <location>
        <begin position="212"/>
        <end position="228"/>
    </location>
</feature>
<name>A0A067Q5G8_9AGAM</name>